<comment type="cofactor">
    <cofactor evidence="1">
        <name>Mg(2+)</name>
        <dbReference type="ChEBI" id="CHEBI:18420"/>
    </cofactor>
</comment>
<dbReference type="PROSITE" id="PS01228">
    <property type="entry name" value="COF_1"/>
    <property type="match status" value="1"/>
</dbReference>
<accession>A0ABP9UB11</accession>
<dbReference type="SFLD" id="SFLDG01140">
    <property type="entry name" value="C2.B:_Phosphomannomutase_and_P"/>
    <property type="match status" value="1"/>
</dbReference>
<dbReference type="InterPro" id="IPR000150">
    <property type="entry name" value="Cof"/>
</dbReference>
<comment type="caution">
    <text evidence="3">The sequence shown here is derived from an EMBL/GenBank/DDBJ whole genome shotgun (WGS) entry which is preliminary data.</text>
</comment>
<dbReference type="Gene3D" id="3.30.1240.10">
    <property type="match status" value="1"/>
</dbReference>
<name>A0ABP9UB11_9BACT</name>
<dbReference type="RefSeq" id="WP_353289815.1">
    <property type="nucleotide sequence ID" value="NZ_BAABQM010000002.1"/>
</dbReference>
<dbReference type="PANTHER" id="PTHR10000">
    <property type="entry name" value="PHOSPHOSERINE PHOSPHATASE"/>
    <property type="match status" value="1"/>
</dbReference>
<protein>
    <submittedName>
        <fullName evidence="3">Sugar-phosphatase</fullName>
    </submittedName>
</protein>
<dbReference type="SUPFAM" id="SSF56784">
    <property type="entry name" value="HAD-like"/>
    <property type="match status" value="1"/>
</dbReference>
<gene>
    <name evidence="3" type="primary">yidA</name>
    <name evidence="3" type="ORF">UREOM_3650</name>
</gene>
<dbReference type="NCBIfam" id="TIGR00099">
    <property type="entry name" value="Cof-subfamily"/>
    <property type="match status" value="1"/>
</dbReference>
<dbReference type="Gene3D" id="3.40.50.1000">
    <property type="entry name" value="HAD superfamily/HAD-like"/>
    <property type="match status" value="1"/>
</dbReference>
<evidence type="ECO:0000256" key="1">
    <source>
        <dbReference type="ARBA" id="ARBA00001946"/>
    </source>
</evidence>
<proteinExistence type="inferred from homology"/>
<evidence type="ECO:0000313" key="4">
    <source>
        <dbReference type="Proteomes" id="UP001449582"/>
    </source>
</evidence>
<dbReference type="InterPro" id="IPR006379">
    <property type="entry name" value="HAD-SF_hydro_IIB"/>
</dbReference>
<evidence type="ECO:0000313" key="3">
    <source>
        <dbReference type="EMBL" id="GAA5414654.1"/>
    </source>
</evidence>
<dbReference type="EMBL" id="BAABQM010000002">
    <property type="protein sequence ID" value="GAA5414654.1"/>
    <property type="molecule type" value="Genomic_DNA"/>
</dbReference>
<dbReference type="Proteomes" id="UP001449582">
    <property type="component" value="Unassembled WGS sequence"/>
</dbReference>
<dbReference type="InterPro" id="IPR023214">
    <property type="entry name" value="HAD_sf"/>
</dbReference>
<dbReference type="NCBIfam" id="TIGR01484">
    <property type="entry name" value="HAD-SF-IIB"/>
    <property type="match status" value="1"/>
</dbReference>
<dbReference type="InterPro" id="IPR036412">
    <property type="entry name" value="HAD-like_sf"/>
</dbReference>
<reference evidence="3" key="1">
    <citation type="submission" date="2024-02" db="EMBL/GenBank/DDBJ databases">
        <title>Draft genome sequence of new strains in genus Ureaplasma.</title>
        <authorList>
            <person name="Nakajima Y."/>
            <person name="Segawa T."/>
        </authorList>
    </citation>
    <scope>NUCLEOTIDE SEQUENCE [LARGE SCALE GENOMIC DNA]</scope>
    <source>
        <strain evidence="3">OM1</strain>
    </source>
</reference>
<dbReference type="PANTHER" id="PTHR10000:SF8">
    <property type="entry name" value="HAD SUPERFAMILY HYDROLASE-LIKE, TYPE 3"/>
    <property type="match status" value="1"/>
</dbReference>
<evidence type="ECO:0000256" key="2">
    <source>
        <dbReference type="ARBA" id="ARBA00034778"/>
    </source>
</evidence>
<sequence length="280" mass="31824">MKYKVLAIDLDGTLLAKKYKISQDNVQALSKFIDLGGIVCFVTGRSLTSAKNVADKFEVLSHGKKVRYIACLNGTLLYDNWKNEYVEENTLSPEVASKILTICKNNHLSFASYTRNGILQKTMGVYGYKGWTWLINLMNKKTKINYVNKLDDEDVVYKINVLRKMSKAKFTKVEEELKDVCICGLDISKTSHWLYEITKHGANKGNSVIRLSELLNVPLDEFVAFGDSANDISMFKLVGLPIAARQKYKQILPYVKYAMSKPQKNAVARAMNQYVFPYLK</sequence>
<dbReference type="SFLD" id="SFLDS00003">
    <property type="entry name" value="Haloacid_Dehalogenase"/>
    <property type="match status" value="1"/>
</dbReference>
<comment type="similarity">
    <text evidence="2">Belongs to the HAD-like hydrolase superfamily. Cof family.</text>
</comment>
<keyword evidence="4" id="KW-1185">Reference proteome</keyword>
<organism evidence="3 4">
    <name type="scientific">Ureaplasma ceti</name>
    <dbReference type="NCBI Taxonomy" id="3119530"/>
    <lineage>
        <taxon>Bacteria</taxon>
        <taxon>Bacillati</taxon>
        <taxon>Mycoplasmatota</taxon>
        <taxon>Mycoplasmoidales</taxon>
        <taxon>Mycoplasmoidaceae</taxon>
        <taxon>Ureaplasma</taxon>
    </lineage>
</organism>
<dbReference type="Pfam" id="PF08282">
    <property type="entry name" value="Hydrolase_3"/>
    <property type="match status" value="1"/>
</dbReference>